<dbReference type="GO" id="GO:0005886">
    <property type="term" value="C:plasma membrane"/>
    <property type="evidence" value="ECO:0007669"/>
    <property type="project" value="UniProtKB-SubCell"/>
</dbReference>
<dbReference type="Gene3D" id="1.10.3720.10">
    <property type="entry name" value="MetI-like"/>
    <property type="match status" value="1"/>
</dbReference>
<feature type="transmembrane region" description="Helical" evidence="7">
    <location>
        <begin position="159"/>
        <end position="182"/>
    </location>
</feature>
<feature type="transmembrane region" description="Helical" evidence="7">
    <location>
        <begin position="211"/>
        <end position="232"/>
    </location>
</feature>
<evidence type="ECO:0000313" key="9">
    <source>
        <dbReference type="EMBL" id="NDL57214.1"/>
    </source>
</evidence>
<dbReference type="GO" id="GO:0055085">
    <property type="term" value="P:transmembrane transport"/>
    <property type="evidence" value="ECO:0007669"/>
    <property type="project" value="InterPro"/>
</dbReference>
<reference evidence="9 10" key="1">
    <citation type="submission" date="2019-11" db="EMBL/GenBank/DDBJ databases">
        <authorList>
            <person name="Li X.-J."/>
            <person name="Feng X.-M."/>
        </authorList>
    </citation>
    <scope>NUCLEOTIDE SEQUENCE [LARGE SCALE GENOMIC DNA]</scope>
    <source>
        <strain evidence="9 10">XMNu-373</strain>
    </source>
</reference>
<comment type="caution">
    <text evidence="9">The sequence shown here is derived from an EMBL/GenBank/DDBJ whole genome shotgun (WGS) entry which is preliminary data.</text>
</comment>
<evidence type="ECO:0000256" key="7">
    <source>
        <dbReference type="RuleBase" id="RU363032"/>
    </source>
</evidence>
<feature type="transmembrane region" description="Helical" evidence="7">
    <location>
        <begin position="111"/>
        <end position="131"/>
    </location>
</feature>
<evidence type="ECO:0000256" key="5">
    <source>
        <dbReference type="ARBA" id="ARBA00022989"/>
    </source>
</evidence>
<evidence type="ECO:0000256" key="6">
    <source>
        <dbReference type="ARBA" id="ARBA00023136"/>
    </source>
</evidence>
<keyword evidence="6 7" id="KW-0472">Membrane</keyword>
<evidence type="ECO:0000256" key="1">
    <source>
        <dbReference type="ARBA" id="ARBA00004651"/>
    </source>
</evidence>
<dbReference type="InterPro" id="IPR000515">
    <property type="entry name" value="MetI-like"/>
</dbReference>
<protein>
    <submittedName>
        <fullName evidence="9">ABC transporter permease subunit</fullName>
    </submittedName>
</protein>
<dbReference type="Pfam" id="PF00528">
    <property type="entry name" value="BPD_transp_1"/>
    <property type="match status" value="1"/>
</dbReference>
<keyword evidence="5 7" id="KW-1133">Transmembrane helix</keyword>
<feature type="domain" description="ABC transmembrane type-1" evidence="8">
    <location>
        <begin position="74"/>
        <end position="288"/>
    </location>
</feature>
<keyword evidence="2 7" id="KW-0813">Transport</keyword>
<dbReference type="PROSITE" id="PS50928">
    <property type="entry name" value="ABC_TM1"/>
    <property type="match status" value="1"/>
</dbReference>
<name>A0A7K3M1Q4_9ACTN</name>
<dbReference type="InterPro" id="IPR035906">
    <property type="entry name" value="MetI-like_sf"/>
</dbReference>
<feature type="transmembrane region" description="Helical" evidence="7">
    <location>
        <begin position="73"/>
        <end position="99"/>
    </location>
</feature>
<evidence type="ECO:0000259" key="8">
    <source>
        <dbReference type="PROSITE" id="PS50928"/>
    </source>
</evidence>
<dbReference type="InterPro" id="IPR051393">
    <property type="entry name" value="ABC_transporter_permease"/>
</dbReference>
<dbReference type="Proteomes" id="UP000460435">
    <property type="component" value="Unassembled WGS sequence"/>
</dbReference>
<feature type="transmembrane region" description="Helical" evidence="7">
    <location>
        <begin position="267"/>
        <end position="287"/>
    </location>
</feature>
<evidence type="ECO:0000256" key="3">
    <source>
        <dbReference type="ARBA" id="ARBA00022475"/>
    </source>
</evidence>
<keyword evidence="3" id="KW-1003">Cell membrane</keyword>
<keyword evidence="4 7" id="KW-0812">Transmembrane</keyword>
<dbReference type="SUPFAM" id="SSF161098">
    <property type="entry name" value="MetI-like"/>
    <property type="match status" value="1"/>
</dbReference>
<gene>
    <name evidence="9" type="ORF">F7O44_09050</name>
</gene>
<dbReference type="EMBL" id="WLZY01000002">
    <property type="protein sequence ID" value="NDL57214.1"/>
    <property type="molecule type" value="Genomic_DNA"/>
</dbReference>
<evidence type="ECO:0000256" key="2">
    <source>
        <dbReference type="ARBA" id="ARBA00022448"/>
    </source>
</evidence>
<keyword evidence="10" id="KW-1185">Reference proteome</keyword>
<comment type="similarity">
    <text evidence="7">Belongs to the binding-protein-dependent transport system permease family.</text>
</comment>
<accession>A0A7K3M1Q4</accession>
<evidence type="ECO:0000313" key="10">
    <source>
        <dbReference type="Proteomes" id="UP000460435"/>
    </source>
</evidence>
<organism evidence="9 10">
    <name type="scientific">Phytoactinopolyspora mesophila</name>
    <dbReference type="NCBI Taxonomy" id="2650750"/>
    <lineage>
        <taxon>Bacteria</taxon>
        <taxon>Bacillati</taxon>
        <taxon>Actinomycetota</taxon>
        <taxon>Actinomycetes</taxon>
        <taxon>Jiangellales</taxon>
        <taxon>Jiangellaceae</taxon>
        <taxon>Phytoactinopolyspora</taxon>
    </lineage>
</organism>
<dbReference type="PANTHER" id="PTHR30193:SF37">
    <property type="entry name" value="INNER MEMBRANE ABC TRANSPORTER PERMEASE PROTEIN YCJO"/>
    <property type="match status" value="1"/>
</dbReference>
<proteinExistence type="inferred from homology"/>
<comment type="subcellular location">
    <subcellularLocation>
        <location evidence="1 7">Cell membrane</location>
        <topology evidence="1 7">Multi-pass membrane protein</topology>
    </subcellularLocation>
</comment>
<evidence type="ECO:0000256" key="4">
    <source>
        <dbReference type="ARBA" id="ARBA00022692"/>
    </source>
</evidence>
<dbReference type="CDD" id="cd06261">
    <property type="entry name" value="TM_PBP2"/>
    <property type="match status" value="1"/>
</dbReference>
<sequence length="299" mass="33583">MRRGRRRSRRREALIFLAFTIPNLALIGLFTYRPLFSNVYYSLLQWNMGSPTARFVGLDNYVNWFSDPHSWNYLRITVIFTVATVGGTIAIGLLVATVLNQKLHGRGFARAVVFAPYVLSGVAVGLVWMFMFDPQFGVIAPLIRAVGASPPNWYNSPGWALVMVIIVYIWKHLGYAAVVYLAGLQIIPRDLLEAAAIDGASKWRTFRSITLPLLSPMTFFLLVTVTLSSMSMQSFELIHSMTRGGPVDGTTTLMYQIYREGFVTGRAGYSATVATILFFILLGVTLLQMRFLERKVHYS</sequence>
<dbReference type="PANTHER" id="PTHR30193">
    <property type="entry name" value="ABC TRANSPORTER PERMEASE PROTEIN"/>
    <property type="match status" value="1"/>
</dbReference>
<feature type="transmembrane region" description="Helical" evidence="7">
    <location>
        <begin position="12"/>
        <end position="32"/>
    </location>
</feature>
<dbReference type="AlphaFoldDB" id="A0A7K3M1Q4"/>